<dbReference type="Pfam" id="PF00612">
    <property type="entry name" value="IQ"/>
    <property type="match status" value="1"/>
</dbReference>
<keyword evidence="1" id="KW-0112">Calmodulin-binding</keyword>
<feature type="region of interest" description="Disordered" evidence="3">
    <location>
        <begin position="86"/>
        <end position="105"/>
    </location>
</feature>
<reference evidence="4" key="1">
    <citation type="submission" date="2015-07" db="EMBL/GenBank/DDBJ databases">
        <title>Transcriptome Assembly of Anthurium amnicola.</title>
        <authorList>
            <person name="Suzuki J."/>
        </authorList>
    </citation>
    <scope>NUCLEOTIDE SEQUENCE</scope>
</reference>
<feature type="compositionally biased region" description="Basic and acidic residues" evidence="3">
    <location>
        <begin position="372"/>
        <end position="386"/>
    </location>
</feature>
<dbReference type="EMBL" id="GDJX01002030">
    <property type="protein sequence ID" value="JAT65906.1"/>
    <property type="molecule type" value="Transcribed_RNA"/>
</dbReference>
<protein>
    <submittedName>
        <fullName evidence="4">Protein IQ-DOMAIN 1</fullName>
    </submittedName>
</protein>
<dbReference type="PANTHER" id="PTHR32295">
    <property type="entry name" value="IQ-DOMAIN 5-RELATED"/>
    <property type="match status" value="1"/>
</dbReference>
<dbReference type="InterPro" id="IPR000048">
    <property type="entry name" value="IQ_motif_EF-hand-BS"/>
</dbReference>
<organism evidence="4">
    <name type="scientific">Anthurium amnicola</name>
    <dbReference type="NCBI Taxonomy" id="1678845"/>
    <lineage>
        <taxon>Eukaryota</taxon>
        <taxon>Viridiplantae</taxon>
        <taxon>Streptophyta</taxon>
        <taxon>Embryophyta</taxon>
        <taxon>Tracheophyta</taxon>
        <taxon>Spermatophyta</taxon>
        <taxon>Magnoliopsida</taxon>
        <taxon>Liliopsida</taxon>
        <taxon>Araceae</taxon>
        <taxon>Pothoideae</taxon>
        <taxon>Potheae</taxon>
        <taxon>Anthurium</taxon>
    </lineage>
</organism>
<name>A0A1D1ZG25_9ARAE</name>
<feature type="region of interest" description="Disordered" evidence="3">
    <location>
        <begin position="372"/>
        <end position="392"/>
    </location>
</feature>
<evidence type="ECO:0000256" key="1">
    <source>
        <dbReference type="ARBA" id="ARBA00022860"/>
    </source>
</evidence>
<gene>
    <name evidence="4" type="primary">IQD1_31</name>
    <name evidence="4" type="ORF">g.62576</name>
</gene>
<evidence type="ECO:0000256" key="3">
    <source>
        <dbReference type="SAM" id="MobiDB-lite"/>
    </source>
</evidence>
<dbReference type="PROSITE" id="PS50096">
    <property type="entry name" value="IQ"/>
    <property type="match status" value="1"/>
</dbReference>
<proteinExistence type="inferred from homology"/>
<dbReference type="PANTHER" id="PTHR32295:SF15">
    <property type="entry name" value="PROTEIN IQ-DOMAIN 33"/>
    <property type="match status" value="1"/>
</dbReference>
<dbReference type="GO" id="GO:0005516">
    <property type="term" value="F:calmodulin binding"/>
    <property type="evidence" value="ECO:0007669"/>
    <property type="project" value="UniProtKB-KW"/>
</dbReference>
<dbReference type="AlphaFoldDB" id="A0A1D1ZG25"/>
<feature type="compositionally biased region" description="Polar residues" evidence="3">
    <location>
        <begin position="86"/>
        <end position="96"/>
    </location>
</feature>
<feature type="region of interest" description="Disordered" evidence="3">
    <location>
        <begin position="167"/>
        <end position="192"/>
    </location>
</feature>
<sequence>MGLGVELVKRVFSKDRSASSEGVRQSNERGHGFDRSKWGLGRFKLCGDDFDSVPVENDSDTFRDSEATVTQPVAEVSEATITLSIAEDSQNEQATRATEDQEWVPKQEGISSPKFLGEEEAAIIIQSAFKGLQVRCRYKQIPQLSGSYGHNRKEDLSKVSGCTSTEVQAGDSAENSRVHDTSIASQQRWPHKARAQVPRLKEEWDGSTVSSNISKLRIQNRLEAMTRRERALAYAFSQQLRTCSTKKKAIQDEPHESNMGWSWLERWMATRVPDNSLVGECMSKHLDPISSDQRYSIVKKSLDVTVEEMESCASNDVTVFFENVAATPSKNTGETYKPVKNRLKATRNVPRRKTVPSYHYITQSNNVKAIKGDSSREIEMERRQEDSSAIQV</sequence>
<evidence type="ECO:0000313" key="4">
    <source>
        <dbReference type="EMBL" id="JAT65906.1"/>
    </source>
</evidence>
<evidence type="ECO:0000256" key="2">
    <source>
        <dbReference type="ARBA" id="ARBA00024341"/>
    </source>
</evidence>
<accession>A0A1D1ZG25</accession>
<dbReference type="SMART" id="SM00015">
    <property type="entry name" value="IQ"/>
    <property type="match status" value="1"/>
</dbReference>
<comment type="similarity">
    <text evidence="2">Belongs to the IQD family.</text>
</comment>